<proteinExistence type="predicted"/>
<feature type="region of interest" description="Disordered" evidence="1">
    <location>
        <begin position="365"/>
        <end position="410"/>
    </location>
</feature>
<dbReference type="Proteomes" id="UP001165090">
    <property type="component" value="Unassembled WGS sequence"/>
</dbReference>
<protein>
    <submittedName>
        <fullName evidence="2">Uncharacterized protein</fullName>
    </submittedName>
</protein>
<feature type="compositionally biased region" description="Polar residues" evidence="1">
    <location>
        <begin position="392"/>
        <end position="403"/>
    </location>
</feature>
<sequence>LFWRIVILAPPHPSIFSITSPTSYEPSRPSTELSKKDRHCGQVSNWSMANELGIPLKPIRSSIYNLTGENRKGDFDPEIVRNQDERARERSLKMRARRAVGAARGIVNVVRACGSRIAFRYRNRAAYPRRCSAPPAVFVTAPLRPLSGMSLRQLEALRANLEAEEAGLMESLQELWQHLAVGSHLQPAFADPDRLAHVTRLLLAGDTNAVERDPDNDEVSCAAAMQLTSQRLEAALVEVHAHMQAICAERRRRKGLQPTGTSEEAAAAAVARGADPISPRHESLSRSVVANANAAAFRERAKRLLSFTTVRASGGGGAFPNPMVTQQMSATSARSGSVHGYIADEMPKRRLSSIPSLSQVFVDDRDNSAESLGSPRPKPAGRWRARLVRGPESTSLQVPTSQPAGGRDEAEGLCILELGYTQLPTHD</sequence>
<name>A0ABQ5SCK3_9CHLO</name>
<evidence type="ECO:0000256" key="1">
    <source>
        <dbReference type="SAM" id="MobiDB-lite"/>
    </source>
</evidence>
<accession>A0ABQ5SCK3</accession>
<evidence type="ECO:0000313" key="2">
    <source>
        <dbReference type="EMBL" id="GLI67635.1"/>
    </source>
</evidence>
<gene>
    <name evidence="2" type="ORF">VaNZ11_011883</name>
</gene>
<dbReference type="EMBL" id="BSDZ01000078">
    <property type="protein sequence ID" value="GLI67635.1"/>
    <property type="molecule type" value="Genomic_DNA"/>
</dbReference>
<reference evidence="2 3" key="1">
    <citation type="journal article" date="2023" name="IScience">
        <title>Expanded male sex-determining region conserved during the evolution of homothallism in the green alga Volvox.</title>
        <authorList>
            <person name="Yamamoto K."/>
            <person name="Matsuzaki R."/>
            <person name="Mahakham W."/>
            <person name="Heman W."/>
            <person name="Sekimoto H."/>
            <person name="Kawachi M."/>
            <person name="Minakuchi Y."/>
            <person name="Toyoda A."/>
            <person name="Nozaki H."/>
        </authorList>
    </citation>
    <scope>NUCLEOTIDE SEQUENCE [LARGE SCALE GENOMIC DNA]</scope>
    <source>
        <strain evidence="2 3">NIES-4468</strain>
    </source>
</reference>
<evidence type="ECO:0000313" key="3">
    <source>
        <dbReference type="Proteomes" id="UP001165090"/>
    </source>
</evidence>
<keyword evidence="3" id="KW-1185">Reference proteome</keyword>
<feature type="non-terminal residue" evidence="2">
    <location>
        <position position="1"/>
    </location>
</feature>
<organism evidence="2 3">
    <name type="scientific">Volvox africanus</name>
    <dbReference type="NCBI Taxonomy" id="51714"/>
    <lineage>
        <taxon>Eukaryota</taxon>
        <taxon>Viridiplantae</taxon>
        <taxon>Chlorophyta</taxon>
        <taxon>core chlorophytes</taxon>
        <taxon>Chlorophyceae</taxon>
        <taxon>CS clade</taxon>
        <taxon>Chlamydomonadales</taxon>
        <taxon>Volvocaceae</taxon>
        <taxon>Volvox</taxon>
    </lineage>
</organism>
<comment type="caution">
    <text evidence="2">The sequence shown here is derived from an EMBL/GenBank/DDBJ whole genome shotgun (WGS) entry which is preliminary data.</text>
</comment>